<dbReference type="PANTHER" id="PTHR43591:SF110">
    <property type="entry name" value="RHODANESE DOMAIN-CONTAINING PROTEIN"/>
    <property type="match status" value="1"/>
</dbReference>
<dbReference type="InterPro" id="IPR029063">
    <property type="entry name" value="SAM-dependent_MTases_sf"/>
</dbReference>
<sequence length="243" mass="27974">MERRETKLTMEEMDSFYRGKLLTLNAHSSDEQVKRIFDDVDEKYDKVTGEAGYVAFKTCTPLFHQLLQEINNDRTSDLRILDVGAGTGLVGNVLRDHGYSNIDALDISQKMLDEAKKLNIYKNMFCVALGEKPIPGIENDQYDAAICVGTLTVGHVKPVALDEIVRIVKPGGIIGFTLREDVFNEIYDHENFEESRTKFGYREKITKMENEKKWKLIRRDLVENHTSVDEMRAKCYSFMYQVL</sequence>
<dbReference type="AlphaFoldDB" id="A0AAD9QJI6"/>
<organism evidence="2 3">
    <name type="scientific">Acropora cervicornis</name>
    <name type="common">Staghorn coral</name>
    <dbReference type="NCBI Taxonomy" id="6130"/>
    <lineage>
        <taxon>Eukaryota</taxon>
        <taxon>Metazoa</taxon>
        <taxon>Cnidaria</taxon>
        <taxon>Anthozoa</taxon>
        <taxon>Hexacorallia</taxon>
        <taxon>Scleractinia</taxon>
        <taxon>Astrocoeniina</taxon>
        <taxon>Acroporidae</taxon>
        <taxon>Acropora</taxon>
    </lineage>
</organism>
<dbReference type="Pfam" id="PF08241">
    <property type="entry name" value="Methyltransf_11"/>
    <property type="match status" value="1"/>
</dbReference>
<keyword evidence="3" id="KW-1185">Reference proteome</keyword>
<dbReference type="Proteomes" id="UP001249851">
    <property type="component" value="Unassembled WGS sequence"/>
</dbReference>
<dbReference type="InterPro" id="IPR013216">
    <property type="entry name" value="Methyltransf_11"/>
</dbReference>
<evidence type="ECO:0000259" key="1">
    <source>
        <dbReference type="Pfam" id="PF08241"/>
    </source>
</evidence>
<proteinExistence type="predicted"/>
<accession>A0AAD9QJI6</accession>
<protein>
    <submittedName>
        <fullName evidence="2">Methyltransferase-like protein 27</fullName>
    </submittedName>
</protein>
<gene>
    <name evidence="2" type="ORF">P5673_014799</name>
</gene>
<dbReference type="SUPFAM" id="SSF53335">
    <property type="entry name" value="S-adenosyl-L-methionine-dependent methyltransferases"/>
    <property type="match status" value="1"/>
</dbReference>
<name>A0AAD9QJI6_ACRCE</name>
<keyword evidence="2" id="KW-0808">Transferase</keyword>
<dbReference type="Gene3D" id="3.40.50.150">
    <property type="entry name" value="Vaccinia Virus protein VP39"/>
    <property type="match status" value="1"/>
</dbReference>
<feature type="domain" description="Methyltransferase type 11" evidence="1">
    <location>
        <begin position="81"/>
        <end position="174"/>
    </location>
</feature>
<dbReference type="PANTHER" id="PTHR43591">
    <property type="entry name" value="METHYLTRANSFERASE"/>
    <property type="match status" value="1"/>
</dbReference>
<dbReference type="EMBL" id="JARQWQ010000030">
    <property type="protein sequence ID" value="KAK2562060.1"/>
    <property type="molecule type" value="Genomic_DNA"/>
</dbReference>
<reference evidence="2" key="2">
    <citation type="journal article" date="2023" name="Science">
        <title>Genomic signatures of disease resistance in endangered staghorn corals.</title>
        <authorList>
            <person name="Vollmer S.V."/>
            <person name="Selwyn J.D."/>
            <person name="Despard B.A."/>
            <person name="Roesel C.L."/>
        </authorList>
    </citation>
    <scope>NUCLEOTIDE SEQUENCE</scope>
    <source>
        <strain evidence="2">K2</strain>
    </source>
</reference>
<dbReference type="CDD" id="cd02440">
    <property type="entry name" value="AdoMet_MTases"/>
    <property type="match status" value="1"/>
</dbReference>
<comment type="caution">
    <text evidence="2">The sequence shown here is derived from an EMBL/GenBank/DDBJ whole genome shotgun (WGS) entry which is preliminary data.</text>
</comment>
<reference evidence="2" key="1">
    <citation type="journal article" date="2023" name="G3 (Bethesda)">
        <title>Whole genome assembly and annotation of the endangered Caribbean coral Acropora cervicornis.</title>
        <authorList>
            <person name="Selwyn J.D."/>
            <person name="Vollmer S.V."/>
        </authorList>
    </citation>
    <scope>NUCLEOTIDE SEQUENCE</scope>
    <source>
        <strain evidence="2">K2</strain>
    </source>
</reference>
<dbReference type="GO" id="GO:0032259">
    <property type="term" value="P:methylation"/>
    <property type="evidence" value="ECO:0007669"/>
    <property type="project" value="UniProtKB-KW"/>
</dbReference>
<evidence type="ECO:0000313" key="3">
    <source>
        <dbReference type="Proteomes" id="UP001249851"/>
    </source>
</evidence>
<keyword evidence="2" id="KW-0489">Methyltransferase</keyword>
<dbReference type="GO" id="GO:0008757">
    <property type="term" value="F:S-adenosylmethionine-dependent methyltransferase activity"/>
    <property type="evidence" value="ECO:0007669"/>
    <property type="project" value="InterPro"/>
</dbReference>
<evidence type="ECO:0000313" key="2">
    <source>
        <dbReference type="EMBL" id="KAK2562060.1"/>
    </source>
</evidence>